<dbReference type="AlphaFoldDB" id="A0AAV7R4C9"/>
<evidence type="ECO:0000313" key="2">
    <source>
        <dbReference type="Proteomes" id="UP001066276"/>
    </source>
</evidence>
<comment type="caution">
    <text evidence="1">The sequence shown here is derived from an EMBL/GenBank/DDBJ whole genome shotgun (WGS) entry which is preliminary data.</text>
</comment>
<protein>
    <submittedName>
        <fullName evidence="1">Uncharacterized protein</fullName>
    </submittedName>
</protein>
<dbReference type="Proteomes" id="UP001066276">
    <property type="component" value="Chromosome 6"/>
</dbReference>
<reference evidence="1" key="1">
    <citation type="journal article" date="2022" name="bioRxiv">
        <title>Sequencing and chromosome-scale assembly of the giantPleurodeles waltlgenome.</title>
        <authorList>
            <person name="Brown T."/>
            <person name="Elewa A."/>
            <person name="Iarovenko S."/>
            <person name="Subramanian E."/>
            <person name="Araus A.J."/>
            <person name="Petzold A."/>
            <person name="Susuki M."/>
            <person name="Suzuki K.-i.T."/>
            <person name="Hayashi T."/>
            <person name="Toyoda A."/>
            <person name="Oliveira C."/>
            <person name="Osipova E."/>
            <person name="Leigh N.D."/>
            <person name="Simon A."/>
            <person name="Yun M.H."/>
        </authorList>
    </citation>
    <scope>NUCLEOTIDE SEQUENCE</scope>
    <source>
        <strain evidence="1">20211129_DDA</strain>
        <tissue evidence="1">Liver</tissue>
    </source>
</reference>
<organism evidence="1 2">
    <name type="scientific">Pleurodeles waltl</name>
    <name type="common">Iberian ribbed newt</name>
    <dbReference type="NCBI Taxonomy" id="8319"/>
    <lineage>
        <taxon>Eukaryota</taxon>
        <taxon>Metazoa</taxon>
        <taxon>Chordata</taxon>
        <taxon>Craniata</taxon>
        <taxon>Vertebrata</taxon>
        <taxon>Euteleostomi</taxon>
        <taxon>Amphibia</taxon>
        <taxon>Batrachia</taxon>
        <taxon>Caudata</taxon>
        <taxon>Salamandroidea</taxon>
        <taxon>Salamandridae</taxon>
        <taxon>Pleurodelinae</taxon>
        <taxon>Pleurodeles</taxon>
    </lineage>
</organism>
<evidence type="ECO:0000313" key="1">
    <source>
        <dbReference type="EMBL" id="KAJ1146350.1"/>
    </source>
</evidence>
<dbReference type="EMBL" id="JANPWB010000010">
    <property type="protein sequence ID" value="KAJ1146350.1"/>
    <property type="molecule type" value="Genomic_DNA"/>
</dbReference>
<name>A0AAV7R4C9_PLEWA</name>
<keyword evidence="2" id="KW-1185">Reference proteome</keyword>
<sequence>MRRAAVERIRTGRRCLARVSALVRALWVVRPASELCGGVDHGEWDRGASGSWGDHWSWTLTSGVRLRSDIAQPTEWALDRTMLGTGGGASMSRGCGPRPEAVDEERRAAYGGLGEGFAAFGSPRSLNRAWHWSWKCH</sequence>
<accession>A0AAV7R4C9</accession>
<proteinExistence type="predicted"/>
<gene>
    <name evidence="1" type="ORF">NDU88_012627</name>
</gene>